<evidence type="ECO:0000256" key="6">
    <source>
        <dbReference type="PROSITE-ProRule" id="PRU00555"/>
    </source>
</evidence>
<feature type="transmembrane region" description="Helical" evidence="9">
    <location>
        <begin position="12"/>
        <end position="31"/>
    </location>
</feature>
<dbReference type="InterPro" id="IPR002582">
    <property type="entry name" value="ACPS"/>
</dbReference>
<dbReference type="EMBL" id="HG529683">
    <property type="protein sequence ID" value="CDI56298.1"/>
    <property type="molecule type" value="Genomic_DNA"/>
</dbReference>
<dbReference type="SUPFAM" id="SSF56214">
    <property type="entry name" value="4'-phosphopantetheinyl transferase"/>
    <property type="match status" value="1"/>
</dbReference>
<dbReference type="GO" id="GO:0006633">
    <property type="term" value="P:fatty acid biosynthetic process"/>
    <property type="evidence" value="ECO:0007669"/>
    <property type="project" value="InterPro"/>
</dbReference>
<keyword evidence="4 6" id="KW-0442">Lipid degradation</keyword>
<evidence type="ECO:0000256" key="9">
    <source>
        <dbReference type="SAM" id="Phobius"/>
    </source>
</evidence>
<dbReference type="PANTHER" id="PTHR10728:SF40">
    <property type="entry name" value="PATATIN FAMILY PROTEIN"/>
    <property type="match status" value="1"/>
</dbReference>
<reference evidence="11" key="1">
    <citation type="journal article" date="2014" name="Genome Biol. Evol.">
        <title>Gene Loss Rather Than Gene Gain Is Associated with a Host Jump from Monocots to Dicots in the Smut Fungus Melanopsichium pennsylvanicum.</title>
        <authorList>
            <person name="Sharma R."/>
            <person name="Mishra B."/>
            <person name="Runge F."/>
            <person name="Thines M."/>
        </authorList>
    </citation>
    <scope>NUCLEOTIDE SEQUENCE</scope>
    <source>
        <strain evidence="11">4</strain>
    </source>
</reference>
<dbReference type="GO" id="GO:0046475">
    <property type="term" value="P:glycerophospholipid catabolic process"/>
    <property type="evidence" value="ECO:0007669"/>
    <property type="project" value="TreeGrafter"/>
</dbReference>
<keyword evidence="9" id="KW-0812">Transmembrane</keyword>
<evidence type="ECO:0000256" key="7">
    <source>
        <dbReference type="RuleBase" id="RU362103"/>
    </source>
</evidence>
<feature type="compositionally biased region" description="Polar residues" evidence="8">
    <location>
        <begin position="399"/>
        <end position="425"/>
    </location>
</feature>
<dbReference type="SMART" id="SM00022">
    <property type="entry name" value="PLAc"/>
    <property type="match status" value="1"/>
</dbReference>
<dbReference type="GO" id="GO:0005829">
    <property type="term" value="C:cytosol"/>
    <property type="evidence" value="ECO:0007669"/>
    <property type="project" value="TreeGrafter"/>
</dbReference>
<organism evidence="11">
    <name type="scientific">Melanopsichium pennsylvanicum 4</name>
    <dbReference type="NCBI Taxonomy" id="1398559"/>
    <lineage>
        <taxon>Eukaryota</taxon>
        <taxon>Fungi</taxon>
        <taxon>Dikarya</taxon>
        <taxon>Basidiomycota</taxon>
        <taxon>Ustilaginomycotina</taxon>
        <taxon>Ustilaginomycetes</taxon>
        <taxon>Ustilaginales</taxon>
        <taxon>Ustilaginaceae</taxon>
        <taxon>Melanopsichium</taxon>
    </lineage>
</organism>
<evidence type="ECO:0000256" key="2">
    <source>
        <dbReference type="ARBA" id="ARBA00022679"/>
    </source>
</evidence>
<name>A0A077R9U5_9BASI</name>
<dbReference type="GO" id="GO:0004622">
    <property type="term" value="F:phosphatidylcholine lysophospholipase activity"/>
    <property type="evidence" value="ECO:0007669"/>
    <property type="project" value="UniProtKB-EC"/>
</dbReference>
<dbReference type="GO" id="GO:0000287">
    <property type="term" value="F:magnesium ion binding"/>
    <property type="evidence" value="ECO:0007669"/>
    <property type="project" value="InterPro"/>
</dbReference>
<dbReference type="Gene3D" id="3.40.1090.10">
    <property type="entry name" value="Cytosolic phospholipase A2 catalytic domain"/>
    <property type="match status" value="2"/>
</dbReference>
<evidence type="ECO:0000256" key="3">
    <source>
        <dbReference type="ARBA" id="ARBA00022801"/>
    </source>
</evidence>
<keyword evidence="5 6" id="KW-0443">Lipid metabolism</keyword>
<dbReference type="PANTHER" id="PTHR10728">
    <property type="entry name" value="CYTOSOLIC PHOSPHOLIPASE A2"/>
    <property type="match status" value="1"/>
</dbReference>
<dbReference type="Pfam" id="PF01648">
    <property type="entry name" value="ACPS"/>
    <property type="match status" value="1"/>
</dbReference>
<comment type="similarity">
    <text evidence="1 7">Belongs to the lysophospholipase family.</text>
</comment>
<comment type="catalytic activity">
    <reaction evidence="7">
        <text>a 1-acyl-sn-glycero-3-phosphocholine + H2O = sn-glycerol 3-phosphocholine + a fatty acid + H(+)</text>
        <dbReference type="Rhea" id="RHEA:15177"/>
        <dbReference type="ChEBI" id="CHEBI:15377"/>
        <dbReference type="ChEBI" id="CHEBI:15378"/>
        <dbReference type="ChEBI" id="CHEBI:16870"/>
        <dbReference type="ChEBI" id="CHEBI:28868"/>
        <dbReference type="ChEBI" id="CHEBI:58168"/>
        <dbReference type="EC" id="3.1.1.5"/>
    </reaction>
</comment>
<feature type="compositionally biased region" description="Low complexity" evidence="8">
    <location>
        <begin position="889"/>
        <end position="904"/>
    </location>
</feature>
<dbReference type="GO" id="GO:0008897">
    <property type="term" value="F:holo-[acyl-carrier-protein] synthase activity"/>
    <property type="evidence" value="ECO:0007669"/>
    <property type="project" value="InterPro"/>
</dbReference>
<proteinExistence type="inferred from homology"/>
<dbReference type="InterPro" id="IPR002642">
    <property type="entry name" value="LysoPLipase_cat_dom"/>
</dbReference>
<evidence type="ECO:0000256" key="4">
    <source>
        <dbReference type="ARBA" id="ARBA00022963"/>
    </source>
</evidence>
<dbReference type="AlphaFoldDB" id="A0A077R9U5"/>
<protein>
    <recommendedName>
        <fullName evidence="7">Lysophospholipase</fullName>
        <ecNumber evidence="7">3.1.1.5</ecNumber>
    </recommendedName>
</protein>
<feature type="region of interest" description="Disordered" evidence="8">
    <location>
        <begin position="882"/>
        <end position="905"/>
    </location>
</feature>
<keyword evidence="9" id="KW-1133">Transmembrane helix</keyword>
<evidence type="ECO:0000259" key="10">
    <source>
        <dbReference type="PROSITE" id="PS51210"/>
    </source>
</evidence>
<keyword evidence="3 6" id="KW-0378">Hydrolase</keyword>
<dbReference type="PROSITE" id="PS51210">
    <property type="entry name" value="PLA2C"/>
    <property type="match status" value="1"/>
</dbReference>
<feature type="region of interest" description="Disordered" evidence="8">
    <location>
        <begin position="362"/>
        <end position="427"/>
    </location>
</feature>
<dbReference type="InterPro" id="IPR008278">
    <property type="entry name" value="4-PPantetheinyl_Trfase_dom"/>
</dbReference>
<dbReference type="SUPFAM" id="SSF52151">
    <property type="entry name" value="FabD/lysophospholipase-like"/>
    <property type="match status" value="1"/>
</dbReference>
<keyword evidence="2" id="KW-0808">Transferase</keyword>
<dbReference type="GO" id="GO:0004623">
    <property type="term" value="F:phospholipase A2 activity"/>
    <property type="evidence" value="ECO:0007669"/>
    <property type="project" value="TreeGrafter"/>
</dbReference>
<dbReference type="InterPro" id="IPR037143">
    <property type="entry name" value="4-PPantetheinyl_Trfase_dom_sf"/>
</dbReference>
<dbReference type="EC" id="3.1.1.5" evidence="7"/>
<keyword evidence="9" id="KW-0472">Membrane</keyword>
<evidence type="ECO:0000256" key="8">
    <source>
        <dbReference type="SAM" id="MobiDB-lite"/>
    </source>
</evidence>
<evidence type="ECO:0000256" key="5">
    <source>
        <dbReference type="ARBA" id="ARBA00023098"/>
    </source>
</evidence>
<feature type="compositionally biased region" description="Polar residues" evidence="8">
    <location>
        <begin position="372"/>
        <end position="392"/>
    </location>
</feature>
<evidence type="ECO:0000313" key="11">
    <source>
        <dbReference type="EMBL" id="CDI56298.1"/>
    </source>
</evidence>
<feature type="domain" description="PLA2c" evidence="10">
    <location>
        <begin position="141"/>
        <end position="361"/>
    </location>
</feature>
<sequence length="1012" mass="112066">MPILTSLRQSPTYLYIKVYCLCALVTLFQAAPVSSRIPQLGQTLQLNRYRLIQTRLGPRIVPVEHPFPIPNQNVVTSTSLAPHSLTPDTSNQVVISPEVLGPNAEAPFFRRIVMRWRQRARDLAQVQALLRADVTDRKAYPELDWDATVRRSSSLHPEESKFLLKRQNQISCQGSDSLRHFLSLSPHEKVDPRDVPLVALGGSGGGYRAMYGFAGFIAASKRSTLWDCISWAGGVSGSCWTLAAYYTIAYQDAERLVKHFLAVANELAHPMSVNALDTVARSSRGVYFLLGPLIRKAQAGIVGLGIMDLYATLTTTYQFLSREPRARLSRATFQFSRVWDRSGINEGKEPLPIFTAVRVAPRDAPGVRPHTDSSLSKGQPPNRALTQHQSAASKALTDIKSTSDASIQPSTTTIELIPNTQTPTNVDDRSDIYALPVAKGYFQWFEATPLEVGSSDVQGYLPTWAWGRPFVSGRSLDRRPEESLSLLLGQCTSAPAGPLTGYISALLASLPKGTVMSRILHFLNNFVRMKRWEKRWGNPIRAGDEPNPFYGLNVNPVPKISPQNAAKTSILGIGIDILHLPRLQQFVHRRGARSKSDTVIETENGRREGLDKLAKRILCKSEQDEYAQVTTLDSLEKYLATRWVAKEAAYKALYPRYVASWKDLCVHKPGTRSGAPIDGVNLAQSESQGHRTKKPVISFSNEWKSKHPGVNALPKLHLSVSHDGEYVVANVLAEDTKSLDVKGRPQSKSVEDFTNLQVDFPSSSPIQETLEDGSISQLGRSVSVGAAAPDGDISPKLERPQDAVSWESSGRIRLMDSGMSNNLPNHILARIERGAEIIIAFDASSDVQAGSAMRRIHNFADDCQISLSDCTHLFNPPGPYFDPLTPEDSSSYPSSTSRSSTKSTLGEEIEQKFLDQYARVLKGKREVDESEFWLIYCPLLPNKINAEYDPATSNFSNSYNLVWTPTQIKSLLTTSEANLERYALHTIRQVLRHVYEEKKAARLSSSSTTTLG</sequence>
<evidence type="ECO:0000256" key="1">
    <source>
        <dbReference type="ARBA" id="ARBA00008780"/>
    </source>
</evidence>
<dbReference type="HAMAP" id="MF_00101">
    <property type="entry name" value="AcpS"/>
    <property type="match status" value="1"/>
</dbReference>
<dbReference type="InterPro" id="IPR016035">
    <property type="entry name" value="Acyl_Trfase/lysoPLipase"/>
</dbReference>
<dbReference type="Pfam" id="PF01735">
    <property type="entry name" value="PLA2_B"/>
    <property type="match status" value="1"/>
</dbReference>
<accession>A0A077R9U5</accession>